<evidence type="ECO:0000313" key="4">
    <source>
        <dbReference type="WBParaSite" id="EVEC_0000724901-mRNA-1"/>
    </source>
</evidence>
<keyword evidence="1" id="KW-0732">Signal</keyword>
<reference evidence="2 3" key="2">
    <citation type="submission" date="2018-10" db="EMBL/GenBank/DDBJ databases">
        <authorList>
            <consortium name="Pathogen Informatics"/>
        </authorList>
    </citation>
    <scope>NUCLEOTIDE SEQUENCE [LARGE SCALE GENOMIC DNA]</scope>
</reference>
<feature type="signal peptide" evidence="1">
    <location>
        <begin position="1"/>
        <end position="16"/>
    </location>
</feature>
<proteinExistence type="predicted"/>
<evidence type="ECO:0000313" key="2">
    <source>
        <dbReference type="EMBL" id="VDD92019.1"/>
    </source>
</evidence>
<evidence type="ECO:0000313" key="3">
    <source>
        <dbReference type="Proteomes" id="UP000274131"/>
    </source>
</evidence>
<sequence>MAKVSLSMLLLAAVMAVTEVFGCATTAQVVSCTQCQQPVNSNFPENAVNAGNGVPVTGTDANGCTTYTYTCTCGQQGACGSVYVNAINPTTGQAYPTPPATANTVVLTMTCGNDATWTGTYTANGGAATAVIPNIQSVTCIGTI</sequence>
<protein>
    <submittedName>
        <fullName evidence="4">C6 domain-containing protein</fullName>
    </submittedName>
</protein>
<reference evidence="4" key="1">
    <citation type="submission" date="2017-02" db="UniProtKB">
        <authorList>
            <consortium name="WormBaseParasite"/>
        </authorList>
    </citation>
    <scope>IDENTIFICATION</scope>
</reference>
<gene>
    <name evidence="2" type="ORF">EVEC_LOCUS6770</name>
</gene>
<accession>A0A0N4V9X2</accession>
<organism evidence="4">
    <name type="scientific">Enterobius vermicularis</name>
    <name type="common">Human pinworm</name>
    <dbReference type="NCBI Taxonomy" id="51028"/>
    <lineage>
        <taxon>Eukaryota</taxon>
        <taxon>Metazoa</taxon>
        <taxon>Ecdysozoa</taxon>
        <taxon>Nematoda</taxon>
        <taxon>Chromadorea</taxon>
        <taxon>Rhabditida</taxon>
        <taxon>Spirurina</taxon>
        <taxon>Oxyuridomorpha</taxon>
        <taxon>Oxyuroidea</taxon>
        <taxon>Oxyuridae</taxon>
        <taxon>Enterobius</taxon>
    </lineage>
</organism>
<feature type="chain" id="PRO_5043122805" evidence="1">
    <location>
        <begin position="17"/>
        <end position="144"/>
    </location>
</feature>
<dbReference type="AlphaFoldDB" id="A0A0N4V9X2"/>
<name>A0A0N4V9X2_ENTVE</name>
<keyword evidence="3" id="KW-1185">Reference proteome</keyword>
<dbReference type="EMBL" id="UXUI01008643">
    <property type="protein sequence ID" value="VDD92019.1"/>
    <property type="molecule type" value="Genomic_DNA"/>
</dbReference>
<dbReference type="WBParaSite" id="EVEC_0000724901-mRNA-1">
    <property type="protein sequence ID" value="EVEC_0000724901-mRNA-1"/>
    <property type="gene ID" value="EVEC_0000724901"/>
</dbReference>
<evidence type="ECO:0000256" key="1">
    <source>
        <dbReference type="SAM" id="SignalP"/>
    </source>
</evidence>
<dbReference type="Proteomes" id="UP000274131">
    <property type="component" value="Unassembled WGS sequence"/>
</dbReference>